<dbReference type="PANTHER" id="PTHR21207">
    <property type="entry name" value="PARKIN COREGULATED GENE PROTEIN PARK2 COREGULATED"/>
    <property type="match status" value="1"/>
</dbReference>
<dbReference type="InterPro" id="IPR019399">
    <property type="entry name" value="Parkin_co-regulated_protein"/>
</dbReference>
<organism evidence="1 2">
    <name type="scientific">Effrenium voratum</name>
    <dbReference type="NCBI Taxonomy" id="2562239"/>
    <lineage>
        <taxon>Eukaryota</taxon>
        <taxon>Sar</taxon>
        <taxon>Alveolata</taxon>
        <taxon>Dinophyceae</taxon>
        <taxon>Suessiales</taxon>
        <taxon>Symbiodiniaceae</taxon>
        <taxon>Effrenium</taxon>
    </lineage>
</organism>
<keyword evidence="2" id="KW-1185">Reference proteome</keyword>
<protein>
    <submittedName>
        <fullName evidence="1">Uncharacterized protein</fullName>
    </submittedName>
</protein>
<dbReference type="AlphaFoldDB" id="A0AA36JRW2"/>
<dbReference type="GO" id="GO:0030544">
    <property type="term" value="F:Hsp70 protein binding"/>
    <property type="evidence" value="ECO:0007669"/>
    <property type="project" value="TreeGrafter"/>
</dbReference>
<sequence length="81" mass="9337">MSGSVSGRFRRFYERSDLPISVHHGNSPSIDWKARSERFSREVEPERLDYIYLLPIFFDGLIEKEAPSRPQQRTSGPAPSV</sequence>
<evidence type="ECO:0000313" key="2">
    <source>
        <dbReference type="Proteomes" id="UP001178507"/>
    </source>
</evidence>
<dbReference type="PANTHER" id="PTHR21207:SF2">
    <property type="entry name" value="PARKIN COREGULATED GENE PROTEIN"/>
    <property type="match status" value="1"/>
</dbReference>
<dbReference type="Pfam" id="PF10274">
    <property type="entry name" value="ParcG"/>
    <property type="match status" value="1"/>
</dbReference>
<dbReference type="Proteomes" id="UP001178507">
    <property type="component" value="Unassembled WGS sequence"/>
</dbReference>
<evidence type="ECO:0000313" key="1">
    <source>
        <dbReference type="EMBL" id="CAJ1410651.1"/>
    </source>
</evidence>
<reference evidence="1" key="1">
    <citation type="submission" date="2023-08" db="EMBL/GenBank/DDBJ databases">
        <authorList>
            <person name="Chen Y."/>
            <person name="Shah S."/>
            <person name="Dougan E. K."/>
            <person name="Thang M."/>
            <person name="Chan C."/>
        </authorList>
    </citation>
    <scope>NUCLEOTIDE SEQUENCE</scope>
</reference>
<proteinExistence type="predicted"/>
<name>A0AA36JRW2_9DINO</name>
<dbReference type="GO" id="GO:0051879">
    <property type="term" value="F:Hsp90 protein binding"/>
    <property type="evidence" value="ECO:0007669"/>
    <property type="project" value="TreeGrafter"/>
</dbReference>
<comment type="caution">
    <text evidence="1">The sequence shown here is derived from an EMBL/GenBank/DDBJ whole genome shotgun (WGS) entry which is preliminary data.</text>
</comment>
<dbReference type="EMBL" id="CAUJNA010003831">
    <property type="protein sequence ID" value="CAJ1410651.1"/>
    <property type="molecule type" value="Genomic_DNA"/>
</dbReference>
<accession>A0AA36JRW2</accession>
<gene>
    <name evidence="1" type="ORF">EVOR1521_LOCUS31432</name>
</gene>